<dbReference type="SUPFAM" id="SSF53067">
    <property type="entry name" value="Actin-like ATPase domain"/>
    <property type="match status" value="1"/>
</dbReference>
<dbReference type="HOGENOM" id="CLU_075009_0_0_6"/>
<keyword evidence="2" id="KW-1185">Reference proteome</keyword>
<name>A0A0A7EER5_9GAMM</name>
<dbReference type="Proteomes" id="UP000030341">
    <property type="component" value="Chromosome 1"/>
</dbReference>
<dbReference type="RefSeq" id="WP_038639336.1">
    <property type="nucleotide sequence ID" value="NZ_CP009888.1"/>
</dbReference>
<evidence type="ECO:0000313" key="1">
    <source>
        <dbReference type="EMBL" id="AIY64517.1"/>
    </source>
</evidence>
<proteinExistence type="predicted"/>
<dbReference type="KEGG" id="pseo:OM33_04680"/>
<gene>
    <name evidence="1" type="ORF">OM33_04680</name>
</gene>
<accession>A0A0A7EER5</accession>
<dbReference type="eggNOG" id="COG4972">
    <property type="taxonomic scope" value="Bacteria"/>
</dbReference>
<dbReference type="Gene3D" id="3.30.420.380">
    <property type="match status" value="1"/>
</dbReference>
<dbReference type="STRING" id="1348114.OM33_04680"/>
<protein>
    <recommendedName>
        <fullName evidence="3">MSHA biogenesis protein MshI</fullName>
    </recommendedName>
</protein>
<reference evidence="1 2" key="1">
    <citation type="submission" date="2014-11" db="EMBL/GenBank/DDBJ databases">
        <title>Complete Genome Sequence of Pseudoalteromonas sp. Strain OCN003 Isolated from Kaneohe Bay, Oahu, Hawaii.</title>
        <authorList>
            <person name="Beurmann S."/>
            <person name="Videau P."/>
            <person name="Ushijima B."/>
            <person name="Smith A.M."/>
            <person name="Aeby G.S."/>
            <person name="Callahan S.M."/>
            <person name="Belcaid M."/>
        </authorList>
    </citation>
    <scope>NUCLEOTIDE SEQUENCE [LARGE SCALE GENOMIC DNA]</scope>
    <source>
        <strain evidence="1 2">OCN003</strain>
    </source>
</reference>
<evidence type="ECO:0000313" key="2">
    <source>
        <dbReference type="Proteomes" id="UP000030341"/>
    </source>
</evidence>
<organism evidence="1 2">
    <name type="scientific">Pseudoalteromonas piratica</name>
    <dbReference type="NCBI Taxonomy" id="1348114"/>
    <lineage>
        <taxon>Bacteria</taxon>
        <taxon>Pseudomonadati</taxon>
        <taxon>Pseudomonadota</taxon>
        <taxon>Gammaproteobacteria</taxon>
        <taxon>Alteromonadales</taxon>
        <taxon>Pseudoalteromonadaceae</taxon>
        <taxon>Pseudoalteromonas</taxon>
    </lineage>
</organism>
<dbReference type="InterPro" id="IPR043129">
    <property type="entry name" value="ATPase_NBD"/>
</dbReference>
<sequence length="313" mass="35002">MKKLLARFPWLNSKNKDSLLVGIYIASDKVVSVVLHRVDNAWEIDATTIEPFQQESEKLPALTKALATLPSDAAVCLVIPENTYQWVQLDKPNLPEQEIITSLPWTVKELVSLEPTDIIADYYDLSLKQGGVEKINVAVTSRTLFSPLLKTFHDSSVQLSTVTTSEMILCDMVEHDDGAHMLVSQQFNSEPSLHIIRNGELLLSRKLRGLMGLAQQPLNQLKLGLLDAFGLELQRSLDYFESQLKQPPIKSLQLAIPNLELHGLAQELSQFFPAKVIPFNPILPLCQQQNIEMQFAIAAALSLDSRGKDENTH</sequence>
<dbReference type="AlphaFoldDB" id="A0A0A7EER5"/>
<dbReference type="EMBL" id="CP009888">
    <property type="protein sequence ID" value="AIY64517.1"/>
    <property type="molecule type" value="Genomic_DNA"/>
</dbReference>
<evidence type="ECO:0008006" key="3">
    <source>
        <dbReference type="Google" id="ProtNLM"/>
    </source>
</evidence>
<dbReference type="OrthoDB" id="5296002at2"/>